<dbReference type="GO" id="GO:0009279">
    <property type="term" value="C:cell outer membrane"/>
    <property type="evidence" value="ECO:0007669"/>
    <property type="project" value="UniProtKB-SubCell"/>
</dbReference>
<dbReference type="EMBL" id="JAQMRD010000022">
    <property type="protein sequence ID" value="MDB9224303.1"/>
    <property type="molecule type" value="Genomic_DNA"/>
</dbReference>
<evidence type="ECO:0000256" key="4">
    <source>
        <dbReference type="ARBA" id="ARBA00023136"/>
    </source>
</evidence>
<proteinExistence type="inferred from homology"/>
<feature type="domain" description="RagB/SusD" evidence="6">
    <location>
        <begin position="382"/>
        <end position="465"/>
    </location>
</feature>
<protein>
    <submittedName>
        <fullName evidence="10">RagB/SusD family nutrient uptake outer membrane protein</fullName>
    </submittedName>
</protein>
<evidence type="ECO:0000256" key="1">
    <source>
        <dbReference type="ARBA" id="ARBA00004442"/>
    </source>
</evidence>
<accession>A0A412WLN8</accession>
<dbReference type="Proteomes" id="UP001199750">
    <property type="component" value="Unassembled WGS sequence"/>
</dbReference>
<keyword evidence="3" id="KW-0732">Signal</keyword>
<keyword evidence="5" id="KW-0998">Cell outer membrane</keyword>
<dbReference type="Proteomes" id="UP001212263">
    <property type="component" value="Unassembled WGS sequence"/>
</dbReference>
<organism evidence="10 12">
    <name type="scientific">Odoribacter splanchnicus</name>
    <dbReference type="NCBI Taxonomy" id="28118"/>
    <lineage>
        <taxon>Bacteria</taxon>
        <taxon>Pseudomonadati</taxon>
        <taxon>Bacteroidota</taxon>
        <taxon>Bacteroidia</taxon>
        <taxon>Bacteroidales</taxon>
        <taxon>Odoribacteraceae</taxon>
        <taxon>Odoribacter</taxon>
    </lineage>
</organism>
<dbReference type="Gene3D" id="1.25.40.390">
    <property type="match status" value="1"/>
</dbReference>
<dbReference type="AlphaFoldDB" id="A0A412WLN8"/>
<evidence type="ECO:0000256" key="2">
    <source>
        <dbReference type="ARBA" id="ARBA00006275"/>
    </source>
</evidence>
<dbReference type="InterPro" id="IPR033985">
    <property type="entry name" value="SusD-like_N"/>
</dbReference>
<reference evidence="9" key="3">
    <citation type="submission" date="2023-01" db="EMBL/GenBank/DDBJ databases">
        <title>Human gut microbiome strain richness.</title>
        <authorList>
            <person name="Chen-Liaw A."/>
        </authorList>
    </citation>
    <scope>NUCLEOTIDE SEQUENCE</scope>
    <source>
        <strain evidence="9">RTP21484st1_B7_RTP21484_190118</strain>
    </source>
</reference>
<gene>
    <name evidence="10" type="ORF">DWW24_06335</name>
    <name evidence="11" type="ORF">DXA53_06970</name>
    <name evidence="8" type="ORF">L0P03_20455</name>
    <name evidence="9" type="ORF">PN645_15005</name>
</gene>
<name>A0A412WLN8_9BACT</name>
<evidence type="ECO:0000256" key="5">
    <source>
        <dbReference type="ARBA" id="ARBA00023237"/>
    </source>
</evidence>
<dbReference type="EMBL" id="JAKNDN010000062">
    <property type="protein sequence ID" value="MCG4962193.1"/>
    <property type="molecule type" value="Genomic_DNA"/>
</dbReference>
<evidence type="ECO:0000259" key="7">
    <source>
        <dbReference type="Pfam" id="PF14322"/>
    </source>
</evidence>
<reference evidence="8" key="2">
    <citation type="submission" date="2022-01" db="EMBL/GenBank/DDBJ databases">
        <title>Collection of gut derived symbiotic bacterial strains cultured from healthy donors.</title>
        <authorList>
            <person name="Lin H."/>
            <person name="Kohout C."/>
            <person name="Waligurski E."/>
            <person name="Pamer E.G."/>
        </authorList>
    </citation>
    <scope>NUCLEOTIDE SEQUENCE</scope>
    <source>
        <strain evidence="8">DFI.1.149</strain>
    </source>
</reference>
<dbReference type="Pfam" id="PF14322">
    <property type="entry name" value="SusD-like_3"/>
    <property type="match status" value="1"/>
</dbReference>
<evidence type="ECO:0000313" key="13">
    <source>
        <dbReference type="Proteomes" id="UP000284434"/>
    </source>
</evidence>
<dbReference type="Proteomes" id="UP000283426">
    <property type="component" value="Unassembled WGS sequence"/>
</dbReference>
<dbReference type="SUPFAM" id="SSF48452">
    <property type="entry name" value="TPR-like"/>
    <property type="match status" value="1"/>
</dbReference>
<dbReference type="EMBL" id="QRYW01000010">
    <property type="protein sequence ID" value="RGV28133.1"/>
    <property type="molecule type" value="Genomic_DNA"/>
</dbReference>
<comment type="similarity">
    <text evidence="2">Belongs to the SusD family.</text>
</comment>
<evidence type="ECO:0000259" key="6">
    <source>
        <dbReference type="Pfam" id="PF07980"/>
    </source>
</evidence>
<comment type="subcellular location">
    <subcellularLocation>
        <location evidence="1">Cell outer membrane</location>
    </subcellularLocation>
</comment>
<dbReference type="RefSeq" id="WP_013611823.1">
    <property type="nucleotide sequence ID" value="NZ_JABWDG010000004.1"/>
</dbReference>
<keyword evidence="4" id="KW-0472">Membrane</keyword>
<reference evidence="12 13" key="1">
    <citation type="submission" date="2018-08" db="EMBL/GenBank/DDBJ databases">
        <title>A genome reference for cultivated species of the human gut microbiota.</title>
        <authorList>
            <person name="Zou Y."/>
            <person name="Xue W."/>
            <person name="Luo G."/>
        </authorList>
    </citation>
    <scope>NUCLEOTIDE SEQUENCE [LARGE SCALE GENOMIC DNA]</scope>
    <source>
        <strain evidence="10 12">AF14-6AC</strain>
        <strain evidence="11 13">OF03-11</strain>
    </source>
</reference>
<evidence type="ECO:0000256" key="3">
    <source>
        <dbReference type="ARBA" id="ARBA00022729"/>
    </source>
</evidence>
<comment type="caution">
    <text evidence="10">The sequence shown here is derived from an EMBL/GenBank/DDBJ whole genome shotgun (WGS) entry which is preliminary data.</text>
</comment>
<feature type="domain" description="SusD-like N-terminal" evidence="7">
    <location>
        <begin position="74"/>
        <end position="207"/>
    </location>
</feature>
<evidence type="ECO:0000313" key="9">
    <source>
        <dbReference type="EMBL" id="MDB9224303.1"/>
    </source>
</evidence>
<evidence type="ECO:0000313" key="8">
    <source>
        <dbReference type="EMBL" id="MCG4962193.1"/>
    </source>
</evidence>
<evidence type="ECO:0000313" key="12">
    <source>
        <dbReference type="Proteomes" id="UP000283426"/>
    </source>
</evidence>
<evidence type="ECO:0000313" key="11">
    <source>
        <dbReference type="EMBL" id="RGY07394.1"/>
    </source>
</evidence>
<sequence>MKHIFKQTSSIVVGLLMCTACNNWLDIQPSDRIAEDRVFSQVSGFWGALNGVYTELLSSNLYGGFLTVQGVEVMAQRYNVSQNQETFYNLSQYAFTQEQVKLRLESYWNEAYKQILECNNILENAEVRHGEVLNDKQYNLIRAEALALRGFLHFDLLRMFGPLPTQLDSKAIPYKETISVSAPGMLTGNEVIEKVLTDLAEAESILKNWDPAVSEGMLMAVNDDDHDNDGNTYRFRGLRLNYYAVVALKARVYLWAGNKTEALKYAKMIIENPEAETLYPAVTRAAATDYSNPDRSFSSEVLFSLLNENKEDLYNTYFNSSNASSSNKLIPAAQRVQNLFGDDALSDYRYNWWEASNGIGETNLLMNVRLRKIADTDLVYGKLMPLIRVSEMYLIAAECATEEQTQYDYLNAHRLRRGNQVQVTTGLEGELAKEYSKEFLCEGQLWFYYKRTNTAKIQSGSSNTNITMSNAKYVPNLPDSEIKYRN</sequence>
<dbReference type="GeneID" id="61274819"/>
<dbReference type="InterPro" id="IPR012944">
    <property type="entry name" value="SusD_RagB_dom"/>
</dbReference>
<dbReference type="EMBL" id="QSCO01000008">
    <property type="protein sequence ID" value="RGY07394.1"/>
    <property type="molecule type" value="Genomic_DNA"/>
</dbReference>
<dbReference type="Proteomes" id="UP000284434">
    <property type="component" value="Unassembled WGS sequence"/>
</dbReference>
<dbReference type="Pfam" id="PF07980">
    <property type="entry name" value="SusD_RagB"/>
    <property type="match status" value="1"/>
</dbReference>
<dbReference type="InterPro" id="IPR011990">
    <property type="entry name" value="TPR-like_helical_dom_sf"/>
</dbReference>
<evidence type="ECO:0000313" key="10">
    <source>
        <dbReference type="EMBL" id="RGV28133.1"/>
    </source>
</evidence>